<dbReference type="CDD" id="cd06454">
    <property type="entry name" value="KBL_like"/>
    <property type="match status" value="1"/>
</dbReference>
<comment type="caution">
    <text evidence="18">The sequence shown here is derived from an EMBL/GenBank/DDBJ whole genome shotgun (WGS) entry which is preliminary data.</text>
</comment>
<keyword evidence="7" id="KW-0808">Transferase</keyword>
<evidence type="ECO:0000256" key="3">
    <source>
        <dbReference type="ARBA" id="ARBA00004760"/>
    </source>
</evidence>
<organism evidence="18 19">
    <name type="scientific">Synaphobranchus kaupii</name>
    <name type="common">Kaup's arrowtooth eel</name>
    <dbReference type="NCBI Taxonomy" id="118154"/>
    <lineage>
        <taxon>Eukaryota</taxon>
        <taxon>Metazoa</taxon>
        <taxon>Chordata</taxon>
        <taxon>Craniata</taxon>
        <taxon>Vertebrata</taxon>
        <taxon>Euteleostomi</taxon>
        <taxon>Actinopterygii</taxon>
        <taxon>Neopterygii</taxon>
        <taxon>Teleostei</taxon>
        <taxon>Anguilliformes</taxon>
        <taxon>Synaphobranchidae</taxon>
        <taxon>Synaphobranchus</taxon>
    </lineage>
</organism>
<evidence type="ECO:0000256" key="6">
    <source>
        <dbReference type="ARBA" id="ARBA00013220"/>
    </source>
</evidence>
<keyword evidence="8" id="KW-0812">Transmembrane</keyword>
<keyword evidence="12" id="KW-1133">Transmembrane helix</keyword>
<sequence>MGEVCHRAINGIKPRKNGFVKNNYLYQQQENKYCYPEEKVHHIACNGGMYSQPFNESFEETPMLVAVLTYLGYGILTLFGYLRDFLREWKIEKCHIARERGEQKGNLDQHEELEKLVARFLGVESAMAFGMGFATNSMNIPALAGKGCLILSDELNHASLVLGARLSRSTIRVFKHNNMQSLEKLLRDAIVHGQPRTHRPWKKILILVEGIYSMEGSVVRLPEIIALKNKYKAYLYLDEAHSIGALGPNGRGVVDYFGLDSRDVDVMMGTFTKSFGAAGGYIAGKKELMDYLRAHSHSAVYATSMSAPVVEQIVTSMKCIMGEDGTTIGRERVQQLAENTTYFRRRLQEMGFIIYGNSDSPVVPMMLYMPAKIGAFGREMLKRNIGVVVVGFPATPIIESRARFCISAAHTKEMLDMALSVISEVGDLLNVKYSRRRMLPSLDQSFDETTYEEDED</sequence>
<evidence type="ECO:0000256" key="2">
    <source>
        <dbReference type="ARBA" id="ARBA00004389"/>
    </source>
</evidence>
<dbReference type="PANTHER" id="PTHR13693">
    <property type="entry name" value="CLASS II AMINOTRANSFERASE/8-AMINO-7-OXONONANOATE SYNTHASE"/>
    <property type="match status" value="1"/>
</dbReference>
<dbReference type="InterPro" id="IPR015422">
    <property type="entry name" value="PyrdxlP-dep_Trfase_small"/>
</dbReference>
<dbReference type="InterPro" id="IPR015421">
    <property type="entry name" value="PyrdxlP-dep_Trfase_major"/>
</dbReference>
<keyword evidence="14" id="KW-0472">Membrane</keyword>
<evidence type="ECO:0000256" key="1">
    <source>
        <dbReference type="ARBA" id="ARBA00001933"/>
    </source>
</evidence>
<dbReference type="FunFam" id="3.40.640.10:FF:000047">
    <property type="entry name" value="serine palmitoyltransferase 2 isoform X1"/>
    <property type="match status" value="1"/>
</dbReference>
<keyword evidence="13" id="KW-0443">Lipid metabolism</keyword>
<evidence type="ECO:0000259" key="17">
    <source>
        <dbReference type="Pfam" id="PF00155"/>
    </source>
</evidence>
<dbReference type="SUPFAM" id="SSF53383">
    <property type="entry name" value="PLP-dependent transferases"/>
    <property type="match status" value="1"/>
</dbReference>
<keyword evidence="11" id="KW-0746">Sphingolipid metabolism</keyword>
<keyword evidence="19" id="KW-1185">Reference proteome</keyword>
<gene>
    <name evidence="18" type="ORF">SKAU_G00335130</name>
</gene>
<reference evidence="18" key="1">
    <citation type="journal article" date="2023" name="Science">
        <title>Genome structures resolve the early diversification of teleost fishes.</title>
        <authorList>
            <person name="Parey E."/>
            <person name="Louis A."/>
            <person name="Montfort J."/>
            <person name="Bouchez O."/>
            <person name="Roques C."/>
            <person name="Iampietro C."/>
            <person name="Lluch J."/>
            <person name="Castinel A."/>
            <person name="Donnadieu C."/>
            <person name="Desvignes T."/>
            <person name="Floi Bucao C."/>
            <person name="Jouanno E."/>
            <person name="Wen M."/>
            <person name="Mejri S."/>
            <person name="Dirks R."/>
            <person name="Jansen H."/>
            <person name="Henkel C."/>
            <person name="Chen W.J."/>
            <person name="Zahm M."/>
            <person name="Cabau C."/>
            <person name="Klopp C."/>
            <person name="Thompson A.W."/>
            <person name="Robinson-Rechavi M."/>
            <person name="Braasch I."/>
            <person name="Lecointre G."/>
            <person name="Bobe J."/>
            <person name="Postlethwait J.H."/>
            <person name="Berthelot C."/>
            <person name="Roest Crollius H."/>
            <person name="Guiguen Y."/>
        </authorList>
    </citation>
    <scope>NUCLEOTIDE SEQUENCE</scope>
    <source>
        <strain evidence="18">WJC10195</strain>
    </source>
</reference>
<evidence type="ECO:0000313" key="18">
    <source>
        <dbReference type="EMBL" id="KAJ8341222.1"/>
    </source>
</evidence>
<dbReference type="InterPro" id="IPR015424">
    <property type="entry name" value="PyrdxlP-dep_Trfase"/>
</dbReference>
<dbReference type="EC" id="2.3.1.50" evidence="6"/>
<comment type="similarity">
    <text evidence="5 16">Belongs to the class-II pyridoxal-phosphate-dependent aminotransferase family.</text>
</comment>
<dbReference type="Proteomes" id="UP001152622">
    <property type="component" value="Chromosome 15"/>
</dbReference>
<dbReference type="PROSITE" id="PS00599">
    <property type="entry name" value="AA_TRANSFER_CLASS_2"/>
    <property type="match status" value="1"/>
</dbReference>
<dbReference type="GO" id="GO:0030170">
    <property type="term" value="F:pyridoxal phosphate binding"/>
    <property type="evidence" value="ECO:0007669"/>
    <property type="project" value="InterPro"/>
</dbReference>
<dbReference type="EMBL" id="JAINUF010000015">
    <property type="protein sequence ID" value="KAJ8341222.1"/>
    <property type="molecule type" value="Genomic_DNA"/>
</dbReference>
<evidence type="ECO:0000256" key="9">
    <source>
        <dbReference type="ARBA" id="ARBA00022824"/>
    </source>
</evidence>
<comment type="pathway">
    <text evidence="4">Sphingolipid metabolism.</text>
</comment>
<dbReference type="OrthoDB" id="65434at2759"/>
<evidence type="ECO:0000256" key="8">
    <source>
        <dbReference type="ARBA" id="ARBA00022692"/>
    </source>
</evidence>
<evidence type="ECO:0000256" key="4">
    <source>
        <dbReference type="ARBA" id="ARBA00004991"/>
    </source>
</evidence>
<keyword evidence="15" id="KW-0012">Acyltransferase</keyword>
<keyword evidence="10 16" id="KW-0663">Pyridoxal phosphate</keyword>
<dbReference type="GO" id="GO:0017059">
    <property type="term" value="C:serine palmitoyltransferase complex"/>
    <property type="evidence" value="ECO:0007669"/>
    <property type="project" value="TreeGrafter"/>
</dbReference>
<feature type="domain" description="Aminotransferase class I/classII large" evidence="17">
    <location>
        <begin position="105"/>
        <end position="422"/>
    </location>
</feature>
<evidence type="ECO:0000256" key="13">
    <source>
        <dbReference type="ARBA" id="ARBA00023098"/>
    </source>
</evidence>
<evidence type="ECO:0000313" key="19">
    <source>
        <dbReference type="Proteomes" id="UP001152622"/>
    </source>
</evidence>
<dbReference type="InterPro" id="IPR050087">
    <property type="entry name" value="AON_synthase_class-II"/>
</dbReference>
<evidence type="ECO:0000256" key="5">
    <source>
        <dbReference type="ARBA" id="ARBA00008392"/>
    </source>
</evidence>
<dbReference type="InterPro" id="IPR004839">
    <property type="entry name" value="Aminotransferase_I/II_large"/>
</dbReference>
<dbReference type="AlphaFoldDB" id="A0A9Q1IIM4"/>
<accession>A0A9Q1IIM4</accession>
<evidence type="ECO:0000256" key="10">
    <source>
        <dbReference type="ARBA" id="ARBA00022898"/>
    </source>
</evidence>
<dbReference type="GO" id="GO:0005789">
    <property type="term" value="C:endoplasmic reticulum membrane"/>
    <property type="evidence" value="ECO:0007669"/>
    <property type="project" value="UniProtKB-SubCell"/>
</dbReference>
<protein>
    <recommendedName>
        <fullName evidence="6">serine C-palmitoyltransferase</fullName>
        <ecNumber evidence="6">2.3.1.50</ecNumber>
    </recommendedName>
</protein>
<name>A0A9Q1IIM4_SYNKA</name>
<evidence type="ECO:0000256" key="11">
    <source>
        <dbReference type="ARBA" id="ARBA00022919"/>
    </source>
</evidence>
<dbReference type="Gene3D" id="3.40.640.10">
    <property type="entry name" value="Type I PLP-dependent aspartate aminotransferase-like (Major domain)"/>
    <property type="match status" value="1"/>
</dbReference>
<keyword evidence="9" id="KW-0256">Endoplasmic reticulum</keyword>
<dbReference type="GO" id="GO:0004758">
    <property type="term" value="F:serine C-palmitoyltransferase activity"/>
    <property type="evidence" value="ECO:0007669"/>
    <property type="project" value="UniProtKB-EC"/>
</dbReference>
<dbReference type="GO" id="GO:0046512">
    <property type="term" value="P:sphingosine biosynthetic process"/>
    <property type="evidence" value="ECO:0007669"/>
    <property type="project" value="TreeGrafter"/>
</dbReference>
<proteinExistence type="inferred from homology"/>
<comment type="pathway">
    <text evidence="3">Lipid metabolism; sphingolipid metabolism.</text>
</comment>
<evidence type="ECO:0000256" key="16">
    <source>
        <dbReference type="RuleBase" id="RU003693"/>
    </source>
</evidence>
<evidence type="ECO:0000256" key="12">
    <source>
        <dbReference type="ARBA" id="ARBA00022989"/>
    </source>
</evidence>
<evidence type="ECO:0000256" key="7">
    <source>
        <dbReference type="ARBA" id="ARBA00022679"/>
    </source>
</evidence>
<evidence type="ECO:0000256" key="15">
    <source>
        <dbReference type="ARBA" id="ARBA00023315"/>
    </source>
</evidence>
<dbReference type="InterPro" id="IPR001917">
    <property type="entry name" value="Aminotrans_II_pyridoxalP_BS"/>
</dbReference>
<dbReference type="GO" id="GO:0046513">
    <property type="term" value="P:ceramide biosynthetic process"/>
    <property type="evidence" value="ECO:0007669"/>
    <property type="project" value="TreeGrafter"/>
</dbReference>
<dbReference type="FunFam" id="3.90.1150.10:FF:000004">
    <property type="entry name" value="2-amino-3-ketobutyrate coenzyme A ligase"/>
    <property type="match status" value="1"/>
</dbReference>
<comment type="cofactor">
    <cofactor evidence="1 16">
        <name>pyridoxal 5'-phosphate</name>
        <dbReference type="ChEBI" id="CHEBI:597326"/>
    </cofactor>
</comment>
<comment type="subcellular location">
    <subcellularLocation>
        <location evidence="2">Endoplasmic reticulum membrane</location>
        <topology evidence="2">Single-pass membrane protein</topology>
    </subcellularLocation>
</comment>
<dbReference type="Pfam" id="PF00155">
    <property type="entry name" value="Aminotran_1_2"/>
    <property type="match status" value="1"/>
</dbReference>
<evidence type="ECO:0000256" key="14">
    <source>
        <dbReference type="ARBA" id="ARBA00023136"/>
    </source>
</evidence>
<dbReference type="Gene3D" id="3.90.1150.10">
    <property type="entry name" value="Aspartate Aminotransferase, domain 1"/>
    <property type="match status" value="1"/>
</dbReference>
<dbReference type="PANTHER" id="PTHR13693:SF79">
    <property type="entry name" value="SERINE PALMITOYLTRANSFERASE 2"/>
    <property type="match status" value="1"/>
</dbReference>